<dbReference type="EMBL" id="JACXWA010000009">
    <property type="protein sequence ID" value="MBD3869844.1"/>
    <property type="molecule type" value="Genomic_DNA"/>
</dbReference>
<feature type="signal peptide" evidence="2">
    <location>
        <begin position="1"/>
        <end position="22"/>
    </location>
</feature>
<evidence type="ECO:0000256" key="1">
    <source>
        <dbReference type="SAM" id="MobiDB-lite"/>
    </source>
</evidence>
<evidence type="ECO:0000256" key="2">
    <source>
        <dbReference type="SAM" id="SignalP"/>
    </source>
</evidence>
<protein>
    <submittedName>
        <fullName evidence="3">Uncharacterized protein</fullName>
    </submittedName>
</protein>
<feature type="region of interest" description="Disordered" evidence="1">
    <location>
        <begin position="32"/>
        <end position="68"/>
    </location>
</feature>
<sequence>MRRILLLACFAILAIAAIVAFAADTDPRGVADRAEINGVTPTATQPPPTATQPAPTQPPGPTPSPPPG</sequence>
<keyword evidence="2" id="KW-0732">Signal</keyword>
<gene>
    <name evidence="3" type="ORF">IFJ97_00625</name>
</gene>
<dbReference type="AlphaFoldDB" id="A0A8J6Y5C6"/>
<comment type="caution">
    <text evidence="3">The sequence shown here is derived from an EMBL/GenBank/DDBJ whole genome shotgun (WGS) entry which is preliminary data.</text>
</comment>
<dbReference type="Proteomes" id="UP000598633">
    <property type="component" value="Unassembled WGS sequence"/>
</dbReference>
<proteinExistence type="predicted"/>
<evidence type="ECO:0000313" key="3">
    <source>
        <dbReference type="EMBL" id="MBD3869844.1"/>
    </source>
</evidence>
<name>A0A8J6Y5C6_9BACT</name>
<accession>A0A8J6Y5C6</accession>
<organism evidence="3 4">
    <name type="scientific">Candidatus Sulfomarinibacter kjeldsenii</name>
    <dbReference type="NCBI Taxonomy" id="2885994"/>
    <lineage>
        <taxon>Bacteria</taxon>
        <taxon>Pseudomonadati</taxon>
        <taxon>Acidobacteriota</taxon>
        <taxon>Thermoanaerobaculia</taxon>
        <taxon>Thermoanaerobaculales</taxon>
        <taxon>Candidatus Sulfomarinibacteraceae</taxon>
        <taxon>Candidatus Sulfomarinibacter</taxon>
    </lineage>
</organism>
<feature type="chain" id="PRO_5035247091" evidence="2">
    <location>
        <begin position="23"/>
        <end position="68"/>
    </location>
</feature>
<reference evidence="3 4" key="1">
    <citation type="submission" date="2020-08" db="EMBL/GenBank/DDBJ databases">
        <title>Acidobacteriota in marine sediments use diverse sulfur dissimilation pathways.</title>
        <authorList>
            <person name="Wasmund K."/>
        </authorList>
    </citation>
    <scope>NUCLEOTIDE SEQUENCE [LARGE SCALE GENOMIC DNA]</scope>
    <source>
        <strain evidence="3">MAG AM3-A</strain>
    </source>
</reference>
<evidence type="ECO:0000313" key="4">
    <source>
        <dbReference type="Proteomes" id="UP000598633"/>
    </source>
</evidence>
<feature type="compositionally biased region" description="Pro residues" evidence="1">
    <location>
        <begin position="44"/>
        <end position="68"/>
    </location>
</feature>